<feature type="compositionally biased region" description="Gly residues" evidence="1">
    <location>
        <begin position="358"/>
        <end position="372"/>
    </location>
</feature>
<sequence length="466" mass="51312">MQLKFPSWLSWYKKPEYRDIKEYATNISSGKRTLSPDGRNGGIPSRLRLERILANKTCSPMSLYDFYMYLKHIEYSEENLEFYIWFKNYEAAYAKGLTIDNKDYRFIPSASQSTSSVAHIKLGDSLTSLEQPESEDDEEDSAEAKETLDRISQMISTTALCASKSGTCAIPAPIHTTSPSKPSSKQSPSTPADPPLASEITTIINLFLLPSSPKELNIPPALRAQALADVRRSTSPTTGLPSPDALRPVAEHAYSLLRNCSHRNFVRLGVGNGTFETVCVATVLGAASLLAGFLLALCRALASPARGARSRWEAWAAWPLWWLGMSLVLSGLRGSCFFLLLFSRRQRLPWERFDDESGAGGEGGGAGGGGGEGKGEKNSGESGRLGDKGRRRRGGMSENRWLGAGGFSLVRSVKRLMIFDRRLKVQERHLRRLQRKIVLQSLAGGSVFATLCVALFIVLPVWRETV</sequence>
<dbReference type="SMART" id="SM00315">
    <property type="entry name" value="RGS"/>
    <property type="match status" value="1"/>
</dbReference>
<organism evidence="4 5">
    <name type="scientific">Thermothielavioides terrestris</name>
    <dbReference type="NCBI Taxonomy" id="2587410"/>
    <lineage>
        <taxon>Eukaryota</taxon>
        <taxon>Fungi</taxon>
        <taxon>Dikarya</taxon>
        <taxon>Ascomycota</taxon>
        <taxon>Pezizomycotina</taxon>
        <taxon>Sordariomycetes</taxon>
        <taxon>Sordariomycetidae</taxon>
        <taxon>Sordariales</taxon>
        <taxon>Chaetomiaceae</taxon>
        <taxon>Thermothielavioides</taxon>
    </lineage>
</organism>
<dbReference type="PANTHER" id="PTHR39466">
    <property type="entry name" value="RGS DOMAIN-CONTAINING PROTEIN"/>
    <property type="match status" value="1"/>
</dbReference>
<feature type="region of interest" description="Disordered" evidence="1">
    <location>
        <begin position="353"/>
        <end position="397"/>
    </location>
</feature>
<feature type="compositionally biased region" description="Low complexity" evidence="1">
    <location>
        <begin position="176"/>
        <end position="190"/>
    </location>
</feature>
<dbReference type="AlphaFoldDB" id="A0A3S4C8U0"/>
<evidence type="ECO:0000256" key="2">
    <source>
        <dbReference type="SAM" id="Phobius"/>
    </source>
</evidence>
<accession>A0A3S4C8U0</accession>
<keyword evidence="2" id="KW-1133">Transmembrane helix</keyword>
<protein>
    <submittedName>
        <fullName evidence="4">98e482b1-84ff-4bb2-8f16-50177fb54321</fullName>
    </submittedName>
</protein>
<evidence type="ECO:0000256" key="1">
    <source>
        <dbReference type="SAM" id="MobiDB-lite"/>
    </source>
</evidence>
<dbReference type="Gene3D" id="1.10.167.10">
    <property type="entry name" value="Regulator of G-protein Signalling 4, domain 2"/>
    <property type="match status" value="1"/>
</dbReference>
<feature type="domain" description="RGS" evidence="3">
    <location>
        <begin position="48"/>
        <end position="275"/>
    </location>
</feature>
<dbReference type="PANTHER" id="PTHR39466:SF1">
    <property type="entry name" value="RGS DOMAIN-CONTAINING PROTEIN"/>
    <property type="match status" value="1"/>
</dbReference>
<dbReference type="InterPro" id="IPR016137">
    <property type="entry name" value="RGS"/>
</dbReference>
<dbReference type="EMBL" id="OUUZ01000013">
    <property type="protein sequence ID" value="SPQ24339.1"/>
    <property type="molecule type" value="Genomic_DNA"/>
</dbReference>
<feature type="transmembrane region" description="Helical" evidence="2">
    <location>
        <begin position="437"/>
        <end position="462"/>
    </location>
</feature>
<feature type="transmembrane region" description="Helical" evidence="2">
    <location>
        <begin position="277"/>
        <end position="302"/>
    </location>
</feature>
<reference evidence="4 5" key="1">
    <citation type="submission" date="2018-04" db="EMBL/GenBank/DDBJ databases">
        <authorList>
            <person name="Huttner S."/>
            <person name="Dainat J."/>
        </authorList>
    </citation>
    <scope>NUCLEOTIDE SEQUENCE [LARGE SCALE GENOMIC DNA]</scope>
</reference>
<keyword evidence="2" id="KW-0812">Transmembrane</keyword>
<dbReference type="InterPro" id="IPR044926">
    <property type="entry name" value="RGS_subdomain_2"/>
</dbReference>
<proteinExistence type="predicted"/>
<keyword evidence="2" id="KW-0472">Membrane</keyword>
<evidence type="ECO:0000259" key="3">
    <source>
        <dbReference type="SMART" id="SM00315"/>
    </source>
</evidence>
<feature type="region of interest" description="Disordered" evidence="1">
    <location>
        <begin position="172"/>
        <end position="195"/>
    </location>
</feature>
<dbReference type="SUPFAM" id="SSF48097">
    <property type="entry name" value="Regulator of G-protein signaling, RGS"/>
    <property type="match status" value="1"/>
</dbReference>
<evidence type="ECO:0000313" key="4">
    <source>
        <dbReference type="EMBL" id="SPQ24339.1"/>
    </source>
</evidence>
<name>A0A3S4C8U0_9PEZI</name>
<gene>
    <name evidence="4" type="ORF">TT172_LOCUS6758</name>
</gene>
<evidence type="ECO:0000313" key="5">
    <source>
        <dbReference type="Proteomes" id="UP000289323"/>
    </source>
</evidence>
<dbReference type="InterPro" id="IPR036305">
    <property type="entry name" value="RGS_sf"/>
</dbReference>
<feature type="compositionally biased region" description="Basic and acidic residues" evidence="1">
    <location>
        <begin position="373"/>
        <end position="388"/>
    </location>
</feature>
<feature type="transmembrane region" description="Helical" evidence="2">
    <location>
        <begin position="322"/>
        <end position="342"/>
    </location>
</feature>
<dbReference type="Proteomes" id="UP000289323">
    <property type="component" value="Unassembled WGS sequence"/>
</dbReference>